<feature type="chain" id="PRO_5043132307" evidence="2">
    <location>
        <begin position="19"/>
        <end position="167"/>
    </location>
</feature>
<keyword evidence="2" id="KW-0732">Signal</keyword>
<evidence type="ECO:0000256" key="1">
    <source>
        <dbReference type="SAM" id="MobiDB-lite"/>
    </source>
</evidence>
<evidence type="ECO:0000256" key="2">
    <source>
        <dbReference type="SAM" id="SignalP"/>
    </source>
</evidence>
<reference evidence="5" key="1">
    <citation type="submission" date="2017-02" db="UniProtKB">
        <authorList>
            <consortium name="WormBaseParasite"/>
        </authorList>
    </citation>
    <scope>IDENTIFICATION</scope>
</reference>
<evidence type="ECO:0000313" key="5">
    <source>
        <dbReference type="WBParaSite" id="MCOS_0000450801-mRNA-1"/>
    </source>
</evidence>
<gene>
    <name evidence="3" type="ORF">MCOS_LOCUS4509</name>
</gene>
<dbReference type="AlphaFoldDB" id="A0A0R3UC60"/>
<feature type="signal peptide" evidence="2">
    <location>
        <begin position="1"/>
        <end position="18"/>
    </location>
</feature>
<keyword evidence="4" id="KW-1185">Reference proteome</keyword>
<reference evidence="3 4" key="2">
    <citation type="submission" date="2018-10" db="EMBL/GenBank/DDBJ databases">
        <authorList>
            <consortium name="Pathogen Informatics"/>
        </authorList>
    </citation>
    <scope>NUCLEOTIDE SEQUENCE [LARGE SCALE GENOMIC DNA]</scope>
</reference>
<dbReference type="Proteomes" id="UP000267029">
    <property type="component" value="Unassembled WGS sequence"/>
</dbReference>
<name>A0A0R3UC60_MESCO</name>
<dbReference type="EMBL" id="UXSR01001763">
    <property type="protein sequence ID" value="VDD78506.1"/>
    <property type="molecule type" value="Genomic_DNA"/>
</dbReference>
<dbReference type="WBParaSite" id="MCOS_0000450801-mRNA-1">
    <property type="protein sequence ID" value="MCOS_0000450801-mRNA-1"/>
    <property type="gene ID" value="MCOS_0000450801"/>
</dbReference>
<accession>A0A0R3UC60</accession>
<sequence>METRSAAVVAAAAAVTLAVTPWTWDEQIALNALGLCFSHEATCGKSRAEASLSLTPNGAYECAIVPVEIRDDEEDGGEQAKNEADNEEVDEEVDEENEEEEEDAEAVGEMVDVGHLKALAACKWQFRINLLVIRLLACGLRHDPQSRESCESKRAHHCLFSHDCTAT</sequence>
<feature type="region of interest" description="Disordered" evidence="1">
    <location>
        <begin position="71"/>
        <end position="104"/>
    </location>
</feature>
<feature type="compositionally biased region" description="Acidic residues" evidence="1">
    <location>
        <begin position="85"/>
        <end position="104"/>
    </location>
</feature>
<evidence type="ECO:0000313" key="3">
    <source>
        <dbReference type="EMBL" id="VDD78506.1"/>
    </source>
</evidence>
<protein>
    <submittedName>
        <fullName evidence="5">Secreted protein</fullName>
    </submittedName>
</protein>
<evidence type="ECO:0000313" key="4">
    <source>
        <dbReference type="Proteomes" id="UP000267029"/>
    </source>
</evidence>
<organism evidence="5">
    <name type="scientific">Mesocestoides corti</name>
    <name type="common">Flatworm</name>
    <dbReference type="NCBI Taxonomy" id="53468"/>
    <lineage>
        <taxon>Eukaryota</taxon>
        <taxon>Metazoa</taxon>
        <taxon>Spiralia</taxon>
        <taxon>Lophotrochozoa</taxon>
        <taxon>Platyhelminthes</taxon>
        <taxon>Cestoda</taxon>
        <taxon>Eucestoda</taxon>
        <taxon>Cyclophyllidea</taxon>
        <taxon>Mesocestoididae</taxon>
        <taxon>Mesocestoides</taxon>
    </lineage>
</organism>
<proteinExistence type="predicted"/>